<evidence type="ECO:0000256" key="1">
    <source>
        <dbReference type="SAM" id="Phobius"/>
    </source>
</evidence>
<dbReference type="Proteomes" id="UP000654670">
    <property type="component" value="Unassembled WGS sequence"/>
</dbReference>
<dbReference type="EMBL" id="BMOK01000013">
    <property type="protein sequence ID" value="GGL61369.1"/>
    <property type="molecule type" value="Genomic_DNA"/>
</dbReference>
<sequence length="49" mass="5673">MSSDQTFYVTDGYLNYPLSCGNIIEIVLVIVTIELTKEYNSFYMRGKNK</sequence>
<evidence type="ECO:0000313" key="2">
    <source>
        <dbReference type="EMBL" id="GGL61369.1"/>
    </source>
</evidence>
<feature type="transmembrane region" description="Helical" evidence="1">
    <location>
        <begin position="16"/>
        <end position="35"/>
    </location>
</feature>
<evidence type="ECO:0000313" key="3">
    <source>
        <dbReference type="Proteomes" id="UP000654670"/>
    </source>
</evidence>
<organism evidence="2 3">
    <name type="scientific">Sporolactobacillus putidus</name>
    <dbReference type="NCBI Taxonomy" id="492735"/>
    <lineage>
        <taxon>Bacteria</taxon>
        <taxon>Bacillati</taxon>
        <taxon>Bacillota</taxon>
        <taxon>Bacilli</taxon>
        <taxon>Bacillales</taxon>
        <taxon>Sporolactobacillaceae</taxon>
        <taxon>Sporolactobacillus</taxon>
    </lineage>
</organism>
<reference evidence="2" key="1">
    <citation type="journal article" date="2014" name="Int. J. Syst. Evol. Microbiol.">
        <title>Complete genome sequence of Corynebacterium casei LMG S-19264T (=DSM 44701T), isolated from a smear-ripened cheese.</title>
        <authorList>
            <consortium name="US DOE Joint Genome Institute (JGI-PGF)"/>
            <person name="Walter F."/>
            <person name="Albersmeier A."/>
            <person name="Kalinowski J."/>
            <person name="Ruckert C."/>
        </authorList>
    </citation>
    <scope>NUCLEOTIDE SEQUENCE</scope>
    <source>
        <strain evidence="2">JCM 15325</strain>
    </source>
</reference>
<keyword evidence="1" id="KW-1133">Transmembrane helix</keyword>
<gene>
    <name evidence="2" type="ORF">GCM10007968_26700</name>
</gene>
<keyword evidence="1" id="KW-0812">Transmembrane</keyword>
<reference evidence="2" key="2">
    <citation type="submission" date="2020-09" db="EMBL/GenBank/DDBJ databases">
        <authorList>
            <person name="Sun Q."/>
            <person name="Ohkuma M."/>
        </authorList>
    </citation>
    <scope>NUCLEOTIDE SEQUENCE</scope>
    <source>
        <strain evidence="2">JCM 15325</strain>
    </source>
</reference>
<accession>A0A917S6I6</accession>
<keyword evidence="3" id="KW-1185">Reference proteome</keyword>
<comment type="caution">
    <text evidence="2">The sequence shown here is derived from an EMBL/GenBank/DDBJ whole genome shotgun (WGS) entry which is preliminary data.</text>
</comment>
<proteinExistence type="predicted"/>
<dbReference type="AlphaFoldDB" id="A0A917S6I6"/>
<protein>
    <submittedName>
        <fullName evidence="2">Uncharacterized protein</fullName>
    </submittedName>
</protein>
<name>A0A917S6I6_9BACL</name>
<keyword evidence="1" id="KW-0472">Membrane</keyword>